<feature type="compositionally biased region" description="Basic and acidic residues" evidence="1">
    <location>
        <begin position="109"/>
        <end position="128"/>
    </location>
</feature>
<reference evidence="2" key="1">
    <citation type="journal article" date="2013" name="Genetics">
        <title>The draft genome and transcriptome of Panagrellus redivivus are shaped by the harsh demands of a free-living lifestyle.</title>
        <authorList>
            <person name="Srinivasan J."/>
            <person name="Dillman A.R."/>
            <person name="Macchietto M.G."/>
            <person name="Heikkinen L."/>
            <person name="Lakso M."/>
            <person name="Fracchia K.M."/>
            <person name="Antoshechkin I."/>
            <person name="Mortazavi A."/>
            <person name="Wong G."/>
            <person name="Sternberg P.W."/>
        </authorList>
    </citation>
    <scope>NUCLEOTIDE SEQUENCE [LARGE SCALE GENOMIC DNA]</scope>
    <source>
        <strain evidence="2">MT8872</strain>
    </source>
</reference>
<dbReference type="WBParaSite" id="Pan_g20045.t1">
    <property type="protein sequence ID" value="Pan_g20045.t1"/>
    <property type="gene ID" value="Pan_g20045"/>
</dbReference>
<accession>A0A7E4VEB7</accession>
<keyword evidence="2" id="KW-1185">Reference proteome</keyword>
<feature type="region of interest" description="Disordered" evidence="1">
    <location>
        <begin position="81"/>
        <end position="152"/>
    </location>
</feature>
<evidence type="ECO:0000313" key="3">
    <source>
        <dbReference type="WBParaSite" id="Pan_g20045.t1"/>
    </source>
</evidence>
<reference evidence="3" key="2">
    <citation type="submission" date="2020-10" db="UniProtKB">
        <authorList>
            <consortium name="WormBaseParasite"/>
        </authorList>
    </citation>
    <scope>IDENTIFICATION</scope>
</reference>
<sequence length="180" mass="20754">MLQCFKSLRFHASQFPIFKYYTFFFLGLSGVDKNFRQGQECRHFLVHEIDVVALWRPVCRRTKPLIARQYGTTRTSVFGSSCQQAAAQPASSTSTSMSWGIDSKKKRTKPEPRTRDTKKNNDDRRQRTELLTLPGVFQPRGPAWTKRRDTSSQFERGTLDELDRLPSVTLTSKARAVARF</sequence>
<evidence type="ECO:0000256" key="1">
    <source>
        <dbReference type="SAM" id="MobiDB-lite"/>
    </source>
</evidence>
<organism evidence="2 3">
    <name type="scientific">Panagrellus redivivus</name>
    <name type="common">Microworm</name>
    <dbReference type="NCBI Taxonomy" id="6233"/>
    <lineage>
        <taxon>Eukaryota</taxon>
        <taxon>Metazoa</taxon>
        <taxon>Ecdysozoa</taxon>
        <taxon>Nematoda</taxon>
        <taxon>Chromadorea</taxon>
        <taxon>Rhabditida</taxon>
        <taxon>Tylenchina</taxon>
        <taxon>Panagrolaimomorpha</taxon>
        <taxon>Panagrolaimoidea</taxon>
        <taxon>Panagrolaimidae</taxon>
        <taxon>Panagrellus</taxon>
    </lineage>
</organism>
<dbReference type="AlphaFoldDB" id="A0A7E4VEB7"/>
<proteinExistence type="predicted"/>
<feature type="compositionally biased region" description="Low complexity" evidence="1">
    <location>
        <begin position="81"/>
        <end position="98"/>
    </location>
</feature>
<dbReference type="Proteomes" id="UP000492821">
    <property type="component" value="Unassembled WGS sequence"/>
</dbReference>
<evidence type="ECO:0000313" key="2">
    <source>
        <dbReference type="Proteomes" id="UP000492821"/>
    </source>
</evidence>
<name>A0A7E4VEB7_PANRE</name>
<protein>
    <submittedName>
        <fullName evidence="3">Secreted protein</fullName>
    </submittedName>
</protein>